<proteinExistence type="predicted"/>
<dbReference type="SMART" id="SM00829">
    <property type="entry name" value="PKS_ER"/>
    <property type="match status" value="1"/>
</dbReference>
<dbReference type="Proteomes" id="UP001431209">
    <property type="component" value="Unassembled WGS sequence"/>
</dbReference>
<dbReference type="GO" id="GO:0016651">
    <property type="term" value="F:oxidoreductase activity, acting on NAD(P)H"/>
    <property type="evidence" value="ECO:0007669"/>
    <property type="project" value="InterPro"/>
</dbReference>
<evidence type="ECO:0000313" key="2">
    <source>
        <dbReference type="EMBL" id="KAL0481931.1"/>
    </source>
</evidence>
<reference evidence="2 3" key="1">
    <citation type="submission" date="2024-03" db="EMBL/GenBank/DDBJ databases">
        <title>The Acrasis kona genome and developmental transcriptomes reveal deep origins of eukaryotic multicellular pathways.</title>
        <authorList>
            <person name="Sheikh S."/>
            <person name="Fu C.-J."/>
            <person name="Brown M.W."/>
            <person name="Baldauf S.L."/>
        </authorList>
    </citation>
    <scope>NUCLEOTIDE SEQUENCE [LARGE SCALE GENOMIC DNA]</scope>
    <source>
        <strain evidence="2 3">ATCC MYA-3509</strain>
    </source>
</reference>
<dbReference type="InterPro" id="IPR036291">
    <property type="entry name" value="NAD(P)-bd_dom_sf"/>
</dbReference>
<comment type="caution">
    <text evidence="2">The sequence shown here is derived from an EMBL/GenBank/DDBJ whole genome shotgun (WGS) entry which is preliminary data.</text>
</comment>
<dbReference type="EMBL" id="JAOPGA020000797">
    <property type="protein sequence ID" value="KAL0481931.1"/>
    <property type="molecule type" value="Genomic_DNA"/>
</dbReference>
<dbReference type="Pfam" id="PF00107">
    <property type="entry name" value="ADH_zinc_N"/>
    <property type="match status" value="1"/>
</dbReference>
<dbReference type="SUPFAM" id="SSF49879">
    <property type="entry name" value="SMAD/FHA domain"/>
    <property type="match status" value="1"/>
</dbReference>
<dbReference type="Gene3D" id="3.40.50.720">
    <property type="entry name" value="NAD(P)-binding Rossmann-like Domain"/>
    <property type="match status" value="1"/>
</dbReference>
<evidence type="ECO:0000259" key="1">
    <source>
        <dbReference type="SMART" id="SM00829"/>
    </source>
</evidence>
<dbReference type="PANTHER" id="PTHR45348:SF5">
    <property type="entry name" value="OXIDOREDUCTASE, PUTATIVE (AFU_ORTHOLOGUE AFUA_8G01420)-RELATED"/>
    <property type="match status" value="1"/>
</dbReference>
<evidence type="ECO:0000313" key="3">
    <source>
        <dbReference type="Proteomes" id="UP001431209"/>
    </source>
</evidence>
<dbReference type="Gene3D" id="3.90.180.10">
    <property type="entry name" value="Medium-chain alcohol dehydrogenases, catalytic domain"/>
    <property type="match status" value="1"/>
</dbReference>
<dbReference type="InterPro" id="IPR011032">
    <property type="entry name" value="GroES-like_sf"/>
</dbReference>
<dbReference type="PANTHER" id="PTHR45348">
    <property type="entry name" value="HYPOTHETICAL OXIDOREDUCTASE (EUROFUNG)"/>
    <property type="match status" value="1"/>
</dbReference>
<gene>
    <name evidence="2" type="ORF">AKO1_011311</name>
</gene>
<protein>
    <submittedName>
        <fullName evidence="2">Enoyl reductase</fullName>
    </submittedName>
</protein>
<dbReference type="InterPro" id="IPR008984">
    <property type="entry name" value="SMAD_FHA_dom_sf"/>
</dbReference>
<dbReference type="Pfam" id="PF00498">
    <property type="entry name" value="FHA"/>
    <property type="match status" value="1"/>
</dbReference>
<dbReference type="InterPro" id="IPR013149">
    <property type="entry name" value="ADH-like_C"/>
</dbReference>
<name>A0AAW2YWR1_9EUKA</name>
<dbReference type="SUPFAM" id="SSF51735">
    <property type="entry name" value="NAD(P)-binding Rossmann-fold domains"/>
    <property type="match status" value="1"/>
</dbReference>
<dbReference type="InterPro" id="IPR020843">
    <property type="entry name" value="ER"/>
</dbReference>
<accession>A0AAW2YWR1</accession>
<dbReference type="InterPro" id="IPR000253">
    <property type="entry name" value="FHA_dom"/>
</dbReference>
<dbReference type="AlphaFoldDB" id="A0AAW2YWR1"/>
<organism evidence="2 3">
    <name type="scientific">Acrasis kona</name>
    <dbReference type="NCBI Taxonomy" id="1008807"/>
    <lineage>
        <taxon>Eukaryota</taxon>
        <taxon>Discoba</taxon>
        <taxon>Heterolobosea</taxon>
        <taxon>Tetramitia</taxon>
        <taxon>Eutetramitia</taxon>
        <taxon>Acrasidae</taxon>
        <taxon>Acrasis</taxon>
    </lineage>
</organism>
<dbReference type="InterPro" id="IPR013154">
    <property type="entry name" value="ADH-like_N"/>
</dbReference>
<dbReference type="InterPro" id="IPR047122">
    <property type="entry name" value="Trans-enoyl_RdTase-like"/>
</dbReference>
<sequence>MGTHGCITCISRDGHDSGSYPLNLFERSCTFGRNPTSCIVIKRDSTSRDHAKIILDADVVSLVHLSKTGVTIIHGETSDAERLDAYGAQVELFDADVIEIDSRLFRFDGRDLIEGNDVAGNVHSVGDGVTKFKVGDRVAGFSKMFTEDKYGAYAEYTVVPEHTTFHVKENVKIEDAATIGLAGMTAALGLFTESKLGLPTPENPNTGDRAVFINGASSSVGSFAVQLAKKAGLFVIGTAGSSIKVAKDAGADVVIDYRGKSTDDLVNLIKDAAKGKTLEHSYDAISERESFSLSCYVLPPQTTSKATFVLPIPKDLDSKGVTTTQTNVGTAHSVDAEFAERYYTLIADWMNEGSFKGNNVKIVPQGLNGVHSGLELLKNNSVNGEKLVYKISDTL</sequence>
<feature type="domain" description="Enoyl reductase (ER)" evidence="1">
    <location>
        <begin position="78"/>
        <end position="310"/>
    </location>
</feature>
<dbReference type="CDD" id="cd08249">
    <property type="entry name" value="enoyl_reductase_like"/>
    <property type="match status" value="1"/>
</dbReference>
<dbReference type="SUPFAM" id="SSF50129">
    <property type="entry name" value="GroES-like"/>
    <property type="match status" value="1"/>
</dbReference>
<keyword evidence="3" id="KW-1185">Reference proteome</keyword>
<dbReference type="Pfam" id="PF08240">
    <property type="entry name" value="ADH_N"/>
    <property type="match status" value="1"/>
</dbReference>